<dbReference type="Proteomes" id="UP000050761">
    <property type="component" value="Unassembled WGS sequence"/>
</dbReference>
<organism evidence="5 6">
    <name type="scientific">Heligmosomoides polygyrus</name>
    <name type="common">Parasitic roundworm</name>
    <dbReference type="NCBI Taxonomy" id="6339"/>
    <lineage>
        <taxon>Eukaryota</taxon>
        <taxon>Metazoa</taxon>
        <taxon>Ecdysozoa</taxon>
        <taxon>Nematoda</taxon>
        <taxon>Chromadorea</taxon>
        <taxon>Rhabditida</taxon>
        <taxon>Rhabditina</taxon>
        <taxon>Rhabditomorpha</taxon>
        <taxon>Strongyloidea</taxon>
        <taxon>Heligmosomidae</taxon>
        <taxon>Heligmosomoides</taxon>
    </lineage>
</organism>
<dbReference type="InterPro" id="IPR027806">
    <property type="entry name" value="HARBI1_dom"/>
</dbReference>
<evidence type="ECO:0000313" key="6">
    <source>
        <dbReference type="WBParaSite" id="HPBE_0002739901-mRNA-1"/>
    </source>
</evidence>
<dbReference type="WBParaSite" id="HPBE_0002739901-mRNA-1">
    <property type="protein sequence ID" value="HPBE_0002739901-mRNA-1"/>
    <property type="gene ID" value="HPBE_0002739901"/>
</dbReference>
<dbReference type="GO" id="GO:0046872">
    <property type="term" value="F:metal ion binding"/>
    <property type="evidence" value="ECO:0007669"/>
    <property type="project" value="UniProtKB-KW"/>
</dbReference>
<name>A0A183GXH9_HELPZ</name>
<evidence type="ECO:0000256" key="1">
    <source>
        <dbReference type="ARBA" id="ARBA00001968"/>
    </source>
</evidence>
<dbReference type="AlphaFoldDB" id="A0A183GXH9"/>
<sequence length="64" mass="7104">LWDYPRGVGSIDGKHFRFHASRNSGSSFYNFKGYFSFVLLALVDGAYRILLLDIGGKGRNSDSG</sequence>
<feature type="transmembrane region" description="Helical" evidence="3">
    <location>
        <begin position="33"/>
        <end position="51"/>
    </location>
</feature>
<feature type="domain" description="DDE Tnp4" evidence="4">
    <location>
        <begin position="11"/>
        <end position="63"/>
    </location>
</feature>
<comment type="cofactor">
    <cofactor evidence="1">
        <name>a divalent metal cation</name>
        <dbReference type="ChEBI" id="CHEBI:60240"/>
    </cofactor>
</comment>
<reference evidence="6" key="1">
    <citation type="submission" date="2019-09" db="UniProtKB">
        <authorList>
            <consortium name="WormBaseParasite"/>
        </authorList>
    </citation>
    <scope>IDENTIFICATION</scope>
</reference>
<keyword evidence="2" id="KW-0479">Metal-binding</keyword>
<dbReference type="Pfam" id="PF13359">
    <property type="entry name" value="DDE_Tnp_4"/>
    <property type="match status" value="1"/>
</dbReference>
<evidence type="ECO:0000256" key="2">
    <source>
        <dbReference type="ARBA" id="ARBA00022723"/>
    </source>
</evidence>
<protein>
    <submittedName>
        <fullName evidence="6">DDE Tnp4 domain-containing protein</fullName>
    </submittedName>
</protein>
<evidence type="ECO:0000313" key="5">
    <source>
        <dbReference type="Proteomes" id="UP000050761"/>
    </source>
</evidence>
<accession>A0A183GXH9</accession>
<evidence type="ECO:0000259" key="4">
    <source>
        <dbReference type="Pfam" id="PF13359"/>
    </source>
</evidence>
<evidence type="ECO:0000256" key="3">
    <source>
        <dbReference type="SAM" id="Phobius"/>
    </source>
</evidence>
<keyword evidence="3" id="KW-0812">Transmembrane</keyword>
<proteinExistence type="predicted"/>
<keyword evidence="3" id="KW-1133">Transmembrane helix</keyword>
<keyword evidence="3" id="KW-0472">Membrane</keyword>
<keyword evidence="5" id="KW-1185">Reference proteome</keyword>